<proteinExistence type="predicted"/>
<keyword evidence="3" id="KW-1185">Reference proteome</keyword>
<dbReference type="RefSeq" id="WP_139687348.1">
    <property type="nucleotide sequence ID" value="NZ_WEHW01000015.1"/>
</dbReference>
<keyword evidence="1" id="KW-0732">Signal</keyword>
<evidence type="ECO:0000313" key="2">
    <source>
        <dbReference type="EMBL" id="KAB7651409.1"/>
    </source>
</evidence>
<feature type="signal peptide" evidence="1">
    <location>
        <begin position="1"/>
        <end position="22"/>
    </location>
</feature>
<dbReference type="Proteomes" id="UP000469462">
    <property type="component" value="Unassembled WGS sequence"/>
</dbReference>
<organism evidence="2 3">
    <name type="scientific">Sutterella seckii</name>
    <dbReference type="NCBI Taxonomy" id="1944635"/>
    <lineage>
        <taxon>Bacteria</taxon>
        <taxon>Pseudomonadati</taxon>
        <taxon>Pseudomonadota</taxon>
        <taxon>Betaproteobacteria</taxon>
        <taxon>Burkholderiales</taxon>
        <taxon>Sutterellaceae</taxon>
        <taxon>Sutterella</taxon>
    </lineage>
</organism>
<sequence>MKQLFLLASFCAVGAFSLSAGAAVTAESCSLTHIKQVADEEGLIKARALSADCIEKGYLSTKEAVQRGWATAKEESGDGYDDAKRTVKEGYEAAKDGAVKTYDAAKEGLSAFGAAFKKEFSKE</sequence>
<dbReference type="AlphaFoldDB" id="A0AAI9SBW6"/>
<dbReference type="EMBL" id="WEHW01000015">
    <property type="protein sequence ID" value="KAB7651409.1"/>
    <property type="molecule type" value="Genomic_DNA"/>
</dbReference>
<gene>
    <name evidence="2" type="ORF">GBM96_05830</name>
</gene>
<evidence type="ECO:0000256" key="1">
    <source>
        <dbReference type="SAM" id="SignalP"/>
    </source>
</evidence>
<comment type="caution">
    <text evidence="2">The sequence shown here is derived from an EMBL/GenBank/DDBJ whole genome shotgun (WGS) entry which is preliminary data.</text>
</comment>
<reference evidence="2 3" key="1">
    <citation type="submission" date="2019-10" db="EMBL/GenBank/DDBJ databases">
        <title>Genome diversity of Sutterella seckii.</title>
        <authorList>
            <person name="Chaplin A.V."/>
            <person name="Sokolova S.R."/>
            <person name="Mosin K.A."/>
            <person name="Ivanova E.L."/>
            <person name="Kochetkova T.O."/>
            <person name="Goltsov A.Y."/>
            <person name="Trofimov D.Y."/>
            <person name="Efimov B.A."/>
        </authorList>
    </citation>
    <scope>NUCLEOTIDE SEQUENCE [LARGE SCALE GENOMIC DNA]</scope>
    <source>
        <strain evidence="2 3">ASD3426</strain>
    </source>
</reference>
<accession>A0AAI9SBW6</accession>
<evidence type="ECO:0000313" key="3">
    <source>
        <dbReference type="Proteomes" id="UP000469462"/>
    </source>
</evidence>
<name>A0AAI9SBW6_9BURK</name>
<feature type="chain" id="PRO_5042579252" evidence="1">
    <location>
        <begin position="23"/>
        <end position="123"/>
    </location>
</feature>
<protein>
    <submittedName>
        <fullName evidence="2">Uncharacterized protein</fullName>
    </submittedName>
</protein>